<evidence type="ECO:0000256" key="13">
    <source>
        <dbReference type="SAM" id="MobiDB-lite"/>
    </source>
</evidence>
<evidence type="ECO:0000256" key="2">
    <source>
        <dbReference type="ARBA" id="ARBA00012035"/>
    </source>
</evidence>
<feature type="compositionally biased region" description="Basic residues" evidence="13">
    <location>
        <begin position="305"/>
        <end position="315"/>
    </location>
</feature>
<evidence type="ECO:0000256" key="6">
    <source>
        <dbReference type="ARBA" id="ARBA00022741"/>
    </source>
</evidence>
<keyword evidence="4 12" id="KW-0808">Transferase</keyword>
<dbReference type="InterPro" id="IPR002173">
    <property type="entry name" value="Carboh/pur_kinase_PfkB_CS"/>
</dbReference>
<dbReference type="PANTHER" id="PTHR10584">
    <property type="entry name" value="SUGAR KINASE"/>
    <property type="match status" value="1"/>
</dbReference>
<evidence type="ECO:0000256" key="1">
    <source>
        <dbReference type="ARBA" id="ARBA00005380"/>
    </source>
</evidence>
<comment type="cofactor">
    <cofactor evidence="12">
        <name>Mg(2+)</name>
        <dbReference type="ChEBI" id="CHEBI:18420"/>
    </cofactor>
    <text evidence="12">Requires a divalent cation, most likely magnesium in vivo, as an electrophilic catalyst to aid phosphoryl group transfer. It is the chelate of the metal and the nucleotide that is the actual substrate.</text>
</comment>
<comment type="similarity">
    <text evidence="12">Belongs to the carbohydrate kinase PfkB family. Ribokinase subfamily.</text>
</comment>
<comment type="caution">
    <text evidence="15">The sequence shown here is derived from an EMBL/GenBank/DDBJ whole genome shotgun (WGS) entry which is preliminary data.</text>
</comment>
<evidence type="ECO:0000313" key="15">
    <source>
        <dbReference type="EMBL" id="GAA3932196.1"/>
    </source>
</evidence>
<comment type="subcellular location">
    <subcellularLocation>
        <location evidence="12">Cytoplasm</location>
    </subcellularLocation>
</comment>
<keyword evidence="7 12" id="KW-0418">Kinase</keyword>
<dbReference type="PROSITE" id="PS00584">
    <property type="entry name" value="PFKB_KINASES_2"/>
    <property type="match status" value="1"/>
</dbReference>
<comment type="function">
    <text evidence="12">Catalyzes the phosphorylation of ribose at O-5 in a reaction requiring ATP and magnesium. The resulting D-ribose-5-phosphate can then be used either for sythesis of nucleotides, histidine, and tryptophan, or as a component of the pentose phosphate pathway.</text>
</comment>
<dbReference type="SUPFAM" id="SSF53613">
    <property type="entry name" value="Ribokinase-like"/>
    <property type="match status" value="1"/>
</dbReference>
<keyword evidence="6 12" id="KW-0547">Nucleotide-binding</keyword>
<accession>A0ABP7MZL2</accession>
<name>A0ABP7MZL2_9MICO</name>
<feature type="binding site" evidence="12">
    <location>
        <position position="273"/>
    </location>
    <ligand>
        <name>K(+)</name>
        <dbReference type="ChEBI" id="CHEBI:29103"/>
    </ligand>
</feature>
<evidence type="ECO:0000313" key="16">
    <source>
        <dbReference type="Proteomes" id="UP001501591"/>
    </source>
</evidence>
<keyword evidence="16" id="KW-1185">Reference proteome</keyword>
<dbReference type="InterPro" id="IPR011877">
    <property type="entry name" value="Ribokinase"/>
</dbReference>
<keyword evidence="9 12" id="KW-0460">Magnesium</keyword>
<dbReference type="Pfam" id="PF00294">
    <property type="entry name" value="PfkB"/>
    <property type="match status" value="1"/>
</dbReference>
<comment type="activity regulation">
    <text evidence="12">Activated by a monovalent cation that binds near, but not in, the active site. The most likely occupant of the site in vivo is potassium. Ion binding induces a conformational change that may alter substrate affinity.</text>
</comment>
<dbReference type="CDD" id="cd01174">
    <property type="entry name" value="ribokinase"/>
    <property type="match status" value="1"/>
</dbReference>
<dbReference type="Proteomes" id="UP001501591">
    <property type="component" value="Unassembled WGS sequence"/>
</dbReference>
<dbReference type="InterPro" id="IPR011611">
    <property type="entry name" value="PfkB_dom"/>
</dbReference>
<protein>
    <recommendedName>
        <fullName evidence="3 12">Ribokinase</fullName>
        <shortName evidence="12">RK</shortName>
        <ecNumber evidence="2 12">2.7.1.15</ecNumber>
    </recommendedName>
</protein>
<keyword evidence="10 12" id="KW-0630">Potassium</keyword>
<organism evidence="15 16">
    <name type="scientific">Microbacterium soli</name>
    <dbReference type="NCBI Taxonomy" id="446075"/>
    <lineage>
        <taxon>Bacteria</taxon>
        <taxon>Bacillati</taxon>
        <taxon>Actinomycetota</taxon>
        <taxon>Actinomycetes</taxon>
        <taxon>Micrococcales</taxon>
        <taxon>Microbacteriaceae</taxon>
        <taxon>Microbacterium</taxon>
    </lineage>
</organism>
<proteinExistence type="inferred from homology"/>
<comment type="subunit">
    <text evidence="12">Homodimer.</text>
</comment>
<evidence type="ECO:0000256" key="8">
    <source>
        <dbReference type="ARBA" id="ARBA00022840"/>
    </source>
</evidence>
<comment type="similarity">
    <text evidence="1">Belongs to the carbohydrate kinase pfkB family.</text>
</comment>
<dbReference type="InterPro" id="IPR002139">
    <property type="entry name" value="Ribo/fructo_kinase"/>
</dbReference>
<feature type="binding site" evidence="12">
    <location>
        <begin position="242"/>
        <end position="243"/>
    </location>
    <ligand>
        <name>ATP</name>
        <dbReference type="ChEBI" id="CHEBI:30616"/>
    </ligand>
</feature>
<feature type="binding site" evidence="12">
    <location>
        <position position="237"/>
    </location>
    <ligand>
        <name>K(+)</name>
        <dbReference type="ChEBI" id="CHEBI:29103"/>
    </ligand>
</feature>
<dbReference type="PRINTS" id="PR00990">
    <property type="entry name" value="RIBOKINASE"/>
</dbReference>
<feature type="binding site" evidence="12">
    <location>
        <begin position="36"/>
        <end position="40"/>
    </location>
    <ligand>
        <name>substrate</name>
    </ligand>
</feature>
<feature type="binding site" evidence="12">
    <location>
        <position position="136"/>
    </location>
    <ligand>
        <name>substrate</name>
    </ligand>
</feature>
<evidence type="ECO:0000256" key="5">
    <source>
        <dbReference type="ARBA" id="ARBA00022723"/>
    </source>
</evidence>
<dbReference type="Gene3D" id="3.40.1190.20">
    <property type="match status" value="1"/>
</dbReference>
<comment type="pathway">
    <text evidence="12">Carbohydrate metabolism; D-ribose degradation; D-ribose 5-phosphate from beta-D-ribopyranose: step 2/2.</text>
</comment>
<evidence type="ECO:0000256" key="12">
    <source>
        <dbReference type="HAMAP-Rule" id="MF_01987"/>
    </source>
</evidence>
<feature type="binding site" evidence="12">
    <location>
        <position position="243"/>
    </location>
    <ligand>
        <name>substrate</name>
    </ligand>
</feature>
<keyword evidence="12" id="KW-0963">Cytoplasm</keyword>
<feature type="binding site" evidence="12">
    <location>
        <position position="239"/>
    </location>
    <ligand>
        <name>K(+)</name>
        <dbReference type="ChEBI" id="CHEBI:29103"/>
    </ligand>
</feature>
<feature type="domain" description="Carbohydrate kinase PfkB" evidence="14">
    <location>
        <begin position="2"/>
        <end position="281"/>
    </location>
</feature>
<keyword evidence="8 12" id="KW-0067">ATP-binding</keyword>
<dbReference type="InterPro" id="IPR029056">
    <property type="entry name" value="Ribokinase-like"/>
</dbReference>
<evidence type="ECO:0000256" key="4">
    <source>
        <dbReference type="ARBA" id="ARBA00022679"/>
    </source>
</evidence>
<feature type="binding site" evidence="12">
    <location>
        <position position="278"/>
    </location>
    <ligand>
        <name>K(+)</name>
        <dbReference type="ChEBI" id="CHEBI:29103"/>
    </ligand>
</feature>
<keyword evidence="5 12" id="KW-0479">Metal-binding</keyword>
<comment type="caution">
    <text evidence="12">Lacks conserved residue(s) required for the propagation of feature annotation.</text>
</comment>
<reference evidence="16" key="1">
    <citation type="journal article" date="2019" name="Int. J. Syst. Evol. Microbiol.">
        <title>The Global Catalogue of Microorganisms (GCM) 10K type strain sequencing project: providing services to taxonomists for standard genome sequencing and annotation.</title>
        <authorList>
            <consortium name="The Broad Institute Genomics Platform"/>
            <consortium name="The Broad Institute Genome Sequencing Center for Infectious Disease"/>
            <person name="Wu L."/>
            <person name="Ma J."/>
        </authorList>
    </citation>
    <scope>NUCLEOTIDE SEQUENCE [LARGE SCALE GENOMIC DNA]</scope>
    <source>
        <strain evidence="16">JCM 17024</strain>
    </source>
</reference>
<sequence>MVVIGSANVDVLCNVPRLPAEGETLTAERMTLAPGGKGLNQAVSARRSGAVVDLIASLGDDALGRDIRTWMRNAGVGDGGVIHNPAPTGTAVVLVEPDASNRIVVGAGANAQLGAEHVASALSALTEVDCVVSCCEVGDDAITSGFRLAKREGATTVLNPSPFRPSAVALFELSDWAVLNEVEFRSAFDEEPTAEHMVAAAAAWDLGLVVTAGEAGATLVRDDLVEFCPAPVVQAVDTTGAGDAFLGAFACALAAGEEPSAALRAGVAAGSRCVETEGAQLGPAQGFHAPPQQAVPLTSYAQRPAHLHPSRSSHA</sequence>
<dbReference type="HAMAP" id="MF_01987">
    <property type="entry name" value="Ribokinase"/>
    <property type="match status" value="1"/>
</dbReference>
<feature type="binding site" evidence="12">
    <location>
        <begin position="8"/>
        <end position="10"/>
    </location>
    <ligand>
        <name>substrate</name>
    </ligand>
</feature>
<evidence type="ECO:0000256" key="10">
    <source>
        <dbReference type="ARBA" id="ARBA00022958"/>
    </source>
</evidence>
<evidence type="ECO:0000259" key="14">
    <source>
        <dbReference type="Pfam" id="PF00294"/>
    </source>
</evidence>
<dbReference type="EC" id="2.7.1.15" evidence="2 12"/>
<feature type="binding site" evidence="12">
    <location>
        <begin position="211"/>
        <end position="216"/>
    </location>
    <ligand>
        <name>ATP</name>
        <dbReference type="ChEBI" id="CHEBI:30616"/>
    </ligand>
</feature>
<keyword evidence="11 12" id="KW-0119">Carbohydrate metabolism</keyword>
<dbReference type="EMBL" id="BAABCP010000001">
    <property type="protein sequence ID" value="GAA3932196.1"/>
    <property type="molecule type" value="Genomic_DNA"/>
</dbReference>
<evidence type="ECO:0000256" key="7">
    <source>
        <dbReference type="ARBA" id="ARBA00022777"/>
    </source>
</evidence>
<feature type="binding site" evidence="12">
    <location>
        <position position="276"/>
    </location>
    <ligand>
        <name>K(+)</name>
        <dbReference type="ChEBI" id="CHEBI:29103"/>
    </ligand>
</feature>
<evidence type="ECO:0000256" key="11">
    <source>
        <dbReference type="ARBA" id="ARBA00023277"/>
    </source>
</evidence>
<dbReference type="PANTHER" id="PTHR10584:SF166">
    <property type="entry name" value="RIBOKINASE"/>
    <property type="match status" value="1"/>
</dbReference>
<evidence type="ECO:0000256" key="3">
    <source>
        <dbReference type="ARBA" id="ARBA00016943"/>
    </source>
</evidence>
<comment type="catalytic activity">
    <reaction evidence="12">
        <text>D-ribose + ATP = D-ribose 5-phosphate + ADP + H(+)</text>
        <dbReference type="Rhea" id="RHEA:13697"/>
        <dbReference type="ChEBI" id="CHEBI:15378"/>
        <dbReference type="ChEBI" id="CHEBI:30616"/>
        <dbReference type="ChEBI" id="CHEBI:47013"/>
        <dbReference type="ChEBI" id="CHEBI:78346"/>
        <dbReference type="ChEBI" id="CHEBI:456216"/>
        <dbReference type="EC" id="2.7.1.15"/>
    </reaction>
</comment>
<feature type="active site" description="Proton acceptor" evidence="12">
    <location>
        <position position="243"/>
    </location>
</feature>
<feature type="region of interest" description="Disordered" evidence="13">
    <location>
        <begin position="282"/>
        <end position="315"/>
    </location>
</feature>
<gene>
    <name evidence="12" type="primary">rbsK</name>
    <name evidence="15" type="ORF">GCM10022383_08440</name>
</gene>
<feature type="binding site" evidence="12">
    <location>
        <position position="180"/>
    </location>
    <ligand>
        <name>ATP</name>
        <dbReference type="ChEBI" id="CHEBI:30616"/>
    </ligand>
</feature>
<evidence type="ECO:0000256" key="9">
    <source>
        <dbReference type="ARBA" id="ARBA00022842"/>
    </source>
</evidence>